<feature type="region of interest" description="Disordered" evidence="1">
    <location>
        <begin position="33"/>
        <end position="56"/>
    </location>
</feature>
<organism evidence="3 4">
    <name type="scientific">Kordia algicida OT-1</name>
    <dbReference type="NCBI Taxonomy" id="391587"/>
    <lineage>
        <taxon>Bacteria</taxon>
        <taxon>Pseudomonadati</taxon>
        <taxon>Bacteroidota</taxon>
        <taxon>Flavobacteriia</taxon>
        <taxon>Flavobacteriales</taxon>
        <taxon>Flavobacteriaceae</taxon>
        <taxon>Kordia</taxon>
    </lineage>
</organism>
<feature type="compositionally biased region" description="Polar residues" evidence="1">
    <location>
        <begin position="33"/>
        <end position="49"/>
    </location>
</feature>
<dbReference type="Proteomes" id="UP000002945">
    <property type="component" value="Unassembled WGS sequence"/>
</dbReference>
<evidence type="ECO:0000256" key="1">
    <source>
        <dbReference type="SAM" id="MobiDB-lite"/>
    </source>
</evidence>
<evidence type="ECO:0000313" key="4">
    <source>
        <dbReference type="Proteomes" id="UP000002945"/>
    </source>
</evidence>
<evidence type="ECO:0008006" key="5">
    <source>
        <dbReference type="Google" id="ProtNLM"/>
    </source>
</evidence>
<evidence type="ECO:0000256" key="2">
    <source>
        <dbReference type="SAM" id="SignalP"/>
    </source>
</evidence>
<feature type="chain" id="PRO_5002734718" description="Secreted protein" evidence="2">
    <location>
        <begin position="20"/>
        <end position="56"/>
    </location>
</feature>
<dbReference type="AlphaFoldDB" id="A9DP98"/>
<gene>
    <name evidence="3" type="ORF">KAOT1_19522</name>
</gene>
<keyword evidence="4" id="KW-1185">Reference proteome</keyword>
<name>A9DP98_9FLAO</name>
<reference evidence="3 4" key="1">
    <citation type="journal article" date="2011" name="J. Bacteriol.">
        <title>Genome sequence of the algicidal bacterium Kordia algicida OT-1.</title>
        <authorList>
            <person name="Lee H.S."/>
            <person name="Kang S.G."/>
            <person name="Kwon K.K."/>
            <person name="Lee J.H."/>
            <person name="Kim S.J."/>
        </authorList>
    </citation>
    <scope>NUCLEOTIDE SEQUENCE [LARGE SCALE GENOMIC DNA]</scope>
    <source>
        <strain evidence="3 4">OT-1</strain>
    </source>
</reference>
<sequence length="56" mass="6182">MRKVALVCLFLLGMNLTSCEPESLADQEYEQIQATDKNNNGTIGNSSGQDPDEDYN</sequence>
<proteinExistence type="predicted"/>
<feature type="signal peptide" evidence="2">
    <location>
        <begin position="1"/>
        <end position="19"/>
    </location>
</feature>
<accession>A9DP98</accession>
<dbReference type="HOGENOM" id="CLU_3008392_0_0_10"/>
<dbReference type="RefSeq" id="WP_007096435.1">
    <property type="nucleotide sequence ID" value="NZ_CP142125.1"/>
</dbReference>
<protein>
    <recommendedName>
        <fullName evidence="5">Secreted protein</fullName>
    </recommendedName>
</protein>
<keyword evidence="2" id="KW-0732">Signal</keyword>
<evidence type="ECO:0000313" key="3">
    <source>
        <dbReference type="EMBL" id="EDP97385.1"/>
    </source>
</evidence>
<dbReference type="EMBL" id="ABIB01000002">
    <property type="protein sequence ID" value="EDP97385.1"/>
    <property type="molecule type" value="Genomic_DNA"/>
</dbReference>
<dbReference type="STRING" id="391587.KAOT1_19522"/>
<comment type="caution">
    <text evidence="3">The sequence shown here is derived from an EMBL/GenBank/DDBJ whole genome shotgun (WGS) entry which is preliminary data.</text>
</comment>